<reference evidence="7" key="1">
    <citation type="submission" date="2020-05" db="EMBL/GenBank/DDBJ databases">
        <authorList>
            <person name="Chiriac C."/>
            <person name="Salcher M."/>
            <person name="Ghai R."/>
            <person name="Kavagutti S V."/>
        </authorList>
    </citation>
    <scope>NUCLEOTIDE SEQUENCE</scope>
</reference>
<dbReference type="NCBIfam" id="TIGR00336">
    <property type="entry name" value="pyrE"/>
    <property type="match status" value="1"/>
</dbReference>
<evidence type="ECO:0000256" key="5">
    <source>
        <dbReference type="ARBA" id="ARBA00022975"/>
    </source>
</evidence>
<dbReference type="UniPathway" id="UPA00070">
    <property type="reaction ID" value="UER00119"/>
</dbReference>
<dbReference type="GO" id="GO:0044205">
    <property type="term" value="P:'de novo' UMP biosynthetic process"/>
    <property type="evidence" value="ECO:0007669"/>
    <property type="project" value="UniProtKB-UniPathway"/>
</dbReference>
<keyword evidence="5" id="KW-0665">Pyrimidine biosynthesis</keyword>
<dbReference type="Gene3D" id="3.40.50.2020">
    <property type="match status" value="1"/>
</dbReference>
<dbReference type="PANTHER" id="PTHR19278:SF9">
    <property type="entry name" value="URIDINE 5'-MONOPHOSPHATE SYNTHASE"/>
    <property type="match status" value="1"/>
</dbReference>
<dbReference type="InterPro" id="IPR023031">
    <property type="entry name" value="OPRT"/>
</dbReference>
<feature type="domain" description="Phosphoribosyltransferase" evidence="6">
    <location>
        <begin position="77"/>
        <end position="155"/>
    </location>
</feature>
<accession>A0A6J5ZZ12</accession>
<dbReference type="AlphaFoldDB" id="A0A6J5ZZ12"/>
<gene>
    <name evidence="7" type="ORF">UFOPK3522_01233</name>
</gene>
<evidence type="ECO:0000313" key="7">
    <source>
        <dbReference type="EMBL" id="CAB4346010.1"/>
    </source>
</evidence>
<comment type="pathway">
    <text evidence="1">Pyrimidine metabolism; UMP biosynthesis via de novo pathway; UMP from orotate: step 1/2.</text>
</comment>
<evidence type="ECO:0000256" key="3">
    <source>
        <dbReference type="ARBA" id="ARBA00022676"/>
    </source>
</evidence>
<keyword evidence="4" id="KW-0808">Transferase</keyword>
<dbReference type="InterPro" id="IPR000836">
    <property type="entry name" value="PRTase_dom"/>
</dbReference>
<sequence>MDARERLIEELRTHALILGEVTLTSGAVAQYYVDSKRAIMLPVGFAALGELVAAKAAELGATAVGGMTMGADPVACSALAAGANVKLFFVRKEAKQHGLSRRIEGPLLDPGERCLVVEDVVTSGGSTVRAIEAVQEGGHEVVGVVSVLDRLAGGAEAIEAAAGAPYTALSTIDDVYPDRSDRELT</sequence>
<dbReference type="HAMAP" id="MF_01208">
    <property type="entry name" value="PyrE"/>
    <property type="match status" value="1"/>
</dbReference>
<dbReference type="InterPro" id="IPR004467">
    <property type="entry name" value="Or_phspho_trans_dom"/>
</dbReference>
<proteinExistence type="inferred from homology"/>
<keyword evidence="3" id="KW-0328">Glycosyltransferase</keyword>
<dbReference type="EC" id="2.4.2.10" evidence="2"/>
<dbReference type="PANTHER" id="PTHR19278">
    <property type="entry name" value="OROTATE PHOSPHORIBOSYLTRANSFERASE"/>
    <property type="match status" value="1"/>
</dbReference>
<protein>
    <recommendedName>
        <fullName evidence="2">orotate phosphoribosyltransferase</fullName>
        <ecNumber evidence="2">2.4.2.10</ecNumber>
    </recommendedName>
</protein>
<dbReference type="EMBL" id="CAESAO010000120">
    <property type="protein sequence ID" value="CAB4346010.1"/>
    <property type="molecule type" value="Genomic_DNA"/>
</dbReference>
<evidence type="ECO:0000259" key="6">
    <source>
        <dbReference type="Pfam" id="PF00156"/>
    </source>
</evidence>
<dbReference type="Pfam" id="PF00156">
    <property type="entry name" value="Pribosyltran"/>
    <property type="match status" value="1"/>
</dbReference>
<dbReference type="SUPFAM" id="SSF53271">
    <property type="entry name" value="PRTase-like"/>
    <property type="match status" value="1"/>
</dbReference>
<name>A0A6J5ZZ12_9ZZZZ</name>
<dbReference type="GO" id="GO:0004588">
    <property type="term" value="F:orotate phosphoribosyltransferase activity"/>
    <property type="evidence" value="ECO:0007669"/>
    <property type="project" value="UniProtKB-EC"/>
</dbReference>
<organism evidence="7">
    <name type="scientific">freshwater metagenome</name>
    <dbReference type="NCBI Taxonomy" id="449393"/>
    <lineage>
        <taxon>unclassified sequences</taxon>
        <taxon>metagenomes</taxon>
        <taxon>ecological metagenomes</taxon>
    </lineage>
</organism>
<dbReference type="CDD" id="cd06223">
    <property type="entry name" value="PRTases_typeI"/>
    <property type="match status" value="1"/>
</dbReference>
<dbReference type="InterPro" id="IPR029057">
    <property type="entry name" value="PRTase-like"/>
</dbReference>
<dbReference type="GO" id="GO:0019856">
    <property type="term" value="P:pyrimidine nucleobase biosynthetic process"/>
    <property type="evidence" value="ECO:0007669"/>
    <property type="project" value="TreeGrafter"/>
</dbReference>
<evidence type="ECO:0000256" key="2">
    <source>
        <dbReference type="ARBA" id="ARBA00011971"/>
    </source>
</evidence>
<evidence type="ECO:0000256" key="1">
    <source>
        <dbReference type="ARBA" id="ARBA00004889"/>
    </source>
</evidence>
<evidence type="ECO:0000256" key="4">
    <source>
        <dbReference type="ARBA" id="ARBA00022679"/>
    </source>
</evidence>